<feature type="transmembrane region" description="Helical" evidence="6">
    <location>
        <begin position="144"/>
        <end position="163"/>
    </location>
</feature>
<feature type="transmembrane region" description="Helical" evidence="6">
    <location>
        <begin position="207"/>
        <end position="228"/>
    </location>
</feature>
<evidence type="ECO:0000256" key="2">
    <source>
        <dbReference type="ARBA" id="ARBA00022475"/>
    </source>
</evidence>
<organism evidence="7 8">
    <name type="scientific">Sneathiella marina</name>
    <dbReference type="NCBI Taxonomy" id="2950108"/>
    <lineage>
        <taxon>Bacteria</taxon>
        <taxon>Pseudomonadati</taxon>
        <taxon>Pseudomonadota</taxon>
        <taxon>Alphaproteobacteria</taxon>
        <taxon>Sneathiellales</taxon>
        <taxon>Sneathiellaceae</taxon>
        <taxon>Sneathiella</taxon>
    </lineage>
</organism>
<feature type="transmembrane region" description="Helical" evidence="6">
    <location>
        <begin position="240"/>
        <end position="264"/>
    </location>
</feature>
<keyword evidence="8" id="KW-1185">Reference proteome</keyword>
<feature type="transmembrane region" description="Helical" evidence="6">
    <location>
        <begin position="36"/>
        <end position="55"/>
    </location>
</feature>
<evidence type="ECO:0000256" key="1">
    <source>
        <dbReference type="ARBA" id="ARBA00004651"/>
    </source>
</evidence>
<evidence type="ECO:0000256" key="5">
    <source>
        <dbReference type="ARBA" id="ARBA00023136"/>
    </source>
</evidence>
<evidence type="ECO:0000313" key="7">
    <source>
        <dbReference type="EMBL" id="USG60294.1"/>
    </source>
</evidence>
<feature type="transmembrane region" description="Helical" evidence="6">
    <location>
        <begin position="284"/>
        <end position="310"/>
    </location>
</feature>
<feature type="transmembrane region" description="Helical" evidence="6">
    <location>
        <begin position="117"/>
        <end position="138"/>
    </location>
</feature>
<keyword evidence="3 6" id="KW-0812">Transmembrane</keyword>
<reference evidence="7" key="1">
    <citation type="submission" date="2022-06" db="EMBL/GenBank/DDBJ databases">
        <title>Sneathiella actinostolidae sp. nov., isolated from a sea anemonein the Western Pacific Ocean.</title>
        <authorList>
            <person name="Wei M.J."/>
        </authorList>
    </citation>
    <scope>NUCLEOTIDE SEQUENCE</scope>
    <source>
        <strain evidence="7">PHK-P5</strain>
    </source>
</reference>
<accession>A0ABY4VZZ9</accession>
<gene>
    <name evidence="7" type="ORF">NBZ79_14070</name>
</gene>
<evidence type="ECO:0000256" key="4">
    <source>
        <dbReference type="ARBA" id="ARBA00022989"/>
    </source>
</evidence>
<proteinExistence type="predicted"/>
<keyword evidence="5 6" id="KW-0472">Membrane</keyword>
<feature type="transmembrane region" description="Helical" evidence="6">
    <location>
        <begin position="5"/>
        <end position="24"/>
    </location>
</feature>
<comment type="subcellular location">
    <subcellularLocation>
        <location evidence="1">Cell membrane</location>
        <topology evidence="1">Multi-pass membrane protein</topology>
    </subcellularLocation>
</comment>
<dbReference type="PANTHER" id="PTHR40277:SF1">
    <property type="entry name" value="BLL5419 PROTEIN"/>
    <property type="match status" value="1"/>
</dbReference>
<evidence type="ECO:0000256" key="3">
    <source>
        <dbReference type="ARBA" id="ARBA00022692"/>
    </source>
</evidence>
<dbReference type="EMBL" id="CP098747">
    <property type="protein sequence ID" value="USG60294.1"/>
    <property type="molecule type" value="Genomic_DNA"/>
</dbReference>
<keyword evidence="2" id="KW-1003">Cell membrane</keyword>
<sequence>MIFTILKICIGIGCLVALFHYNFIDFQLLGKASSSLVTVAIAFSCLLFTVFIGALRWQILMGSLQVQITFIRSLNYTFIGQFFNVFLPGAYGGDFIRGGLVYRQHRDKLGEIMMSSLVDRLTGLVGLLIIAFAVLALIPNQFQFWIGIIVVSCLAIGFAAPVFVVRFQSLFRAIIRVFPNAVAKILLRIFDTVVECFEGYNHRKRDLIVAISLSVFQYILVLEALYLLGGAMEITSLSWIGYIVSGVAGLFANAIPLSPGGLGIGEAAFGQVAHLLEPVPTETAYSSIFLLMRTLTLLTAVFGLIPFLFYRDAINATRMQNEPLQKNEG</sequence>
<dbReference type="PANTHER" id="PTHR40277">
    <property type="entry name" value="BLL5419 PROTEIN"/>
    <property type="match status" value="1"/>
</dbReference>
<evidence type="ECO:0000256" key="6">
    <source>
        <dbReference type="SAM" id="Phobius"/>
    </source>
</evidence>
<evidence type="ECO:0000313" key="8">
    <source>
        <dbReference type="Proteomes" id="UP001056291"/>
    </source>
</evidence>
<dbReference type="Proteomes" id="UP001056291">
    <property type="component" value="Chromosome"/>
</dbReference>
<dbReference type="Pfam" id="PF03706">
    <property type="entry name" value="LPG_synthase_TM"/>
    <property type="match status" value="1"/>
</dbReference>
<protein>
    <submittedName>
        <fullName evidence="7">Flippase-like domain-containing protein</fullName>
    </submittedName>
</protein>
<dbReference type="InterPro" id="IPR022791">
    <property type="entry name" value="L-PG_synthase/AglD"/>
</dbReference>
<keyword evidence="4 6" id="KW-1133">Transmembrane helix</keyword>
<dbReference type="NCBIfam" id="TIGR00374">
    <property type="entry name" value="flippase-like domain"/>
    <property type="match status" value="1"/>
</dbReference>
<name>A0ABY4VZZ9_9PROT</name>
<dbReference type="RefSeq" id="WP_251933132.1">
    <property type="nucleotide sequence ID" value="NZ_CP098747.1"/>
</dbReference>